<evidence type="ECO:0000313" key="6">
    <source>
        <dbReference type="Proteomes" id="UP000887013"/>
    </source>
</evidence>
<organism evidence="5 6">
    <name type="scientific">Nephila pilipes</name>
    <name type="common">Giant wood spider</name>
    <name type="synonym">Nephila maculata</name>
    <dbReference type="NCBI Taxonomy" id="299642"/>
    <lineage>
        <taxon>Eukaryota</taxon>
        <taxon>Metazoa</taxon>
        <taxon>Ecdysozoa</taxon>
        <taxon>Arthropoda</taxon>
        <taxon>Chelicerata</taxon>
        <taxon>Arachnida</taxon>
        <taxon>Araneae</taxon>
        <taxon>Araneomorphae</taxon>
        <taxon>Entelegynae</taxon>
        <taxon>Araneoidea</taxon>
        <taxon>Nephilidae</taxon>
        <taxon>Nephila</taxon>
    </lineage>
</organism>
<dbReference type="SUPFAM" id="SSF56672">
    <property type="entry name" value="DNA/RNA polymerases"/>
    <property type="match status" value="1"/>
</dbReference>
<gene>
    <name evidence="5" type="primary">pol</name>
    <name evidence="5" type="ORF">NPIL_347401</name>
</gene>
<name>A0A8X6TY11_NEPPI</name>
<dbReference type="InterPro" id="IPR043502">
    <property type="entry name" value="DNA/RNA_pol_sf"/>
</dbReference>
<evidence type="ECO:0000259" key="4">
    <source>
        <dbReference type="Pfam" id="PF17921"/>
    </source>
</evidence>
<dbReference type="AlphaFoldDB" id="A0A8X6TY11"/>
<dbReference type="OrthoDB" id="6431413at2759"/>
<protein>
    <recommendedName>
        <fullName evidence="1">RNA-directed DNA polymerase</fullName>
        <ecNumber evidence="1">2.7.7.49</ecNumber>
    </recommendedName>
</protein>
<dbReference type="GO" id="GO:0042575">
    <property type="term" value="C:DNA polymerase complex"/>
    <property type="evidence" value="ECO:0007669"/>
    <property type="project" value="UniProtKB-ARBA"/>
</dbReference>
<dbReference type="InterPro" id="IPR050951">
    <property type="entry name" value="Retrovirus_Pol_polyprotein"/>
</dbReference>
<keyword evidence="2" id="KW-0511">Multifunctional enzyme</keyword>
<dbReference type="InterPro" id="IPR041577">
    <property type="entry name" value="RT_RNaseH_2"/>
</dbReference>
<evidence type="ECO:0000256" key="2">
    <source>
        <dbReference type="ARBA" id="ARBA00023268"/>
    </source>
</evidence>
<reference evidence="5" key="1">
    <citation type="submission" date="2020-08" db="EMBL/GenBank/DDBJ databases">
        <title>Multicomponent nature underlies the extraordinary mechanical properties of spider dragline silk.</title>
        <authorList>
            <person name="Kono N."/>
            <person name="Nakamura H."/>
            <person name="Mori M."/>
            <person name="Yoshida Y."/>
            <person name="Ohtoshi R."/>
            <person name="Malay A.D."/>
            <person name="Moran D.A.P."/>
            <person name="Tomita M."/>
            <person name="Numata K."/>
            <person name="Arakawa K."/>
        </authorList>
    </citation>
    <scope>NUCLEOTIDE SEQUENCE</scope>
</reference>
<sequence length="344" mass="39173">MASSAAEEVLVLKSRLFLRNGKTGCKFLVDRGADVSIIPFSKASSSEKEHQDHIKLVYDRYQQFGLRINVAKSVMGADRGEHLEHLITAEGSCPLPEKIEAINNYKMSDTIHELRTFLGIINFYRRYLKNAAKTQVPLHDLLKGTKKKDQRKVPWTEGTIKSFEQCKSDLTKAALLSFPKFGLPLCLCADASDFVIGSVLQQIEAVNEINYDAVAEEPYIPQKFRLQLFQLIHGFAHPGVKSTIKLMTEKCVWPNIKKQIREWAKARSRCQKCKVIRHTKSKFDEYQPPDERFRVVLIDLIGPLPPLAGMMYSVASIHRFSCWIEVVPLPDITAEIVEKALYEH</sequence>
<dbReference type="Gene3D" id="1.10.340.70">
    <property type="match status" value="1"/>
</dbReference>
<dbReference type="EC" id="2.7.7.49" evidence="1"/>
<dbReference type="EMBL" id="BMAW01017761">
    <property type="protein sequence ID" value="GFT55467.1"/>
    <property type="molecule type" value="Genomic_DNA"/>
</dbReference>
<dbReference type="InterPro" id="IPR012337">
    <property type="entry name" value="RNaseH-like_sf"/>
</dbReference>
<dbReference type="PANTHER" id="PTHR37984:SF5">
    <property type="entry name" value="PROTEIN NYNRIN-LIKE"/>
    <property type="match status" value="1"/>
</dbReference>
<dbReference type="Pfam" id="PF17919">
    <property type="entry name" value="RT_RNaseH_2"/>
    <property type="match status" value="1"/>
</dbReference>
<proteinExistence type="predicted"/>
<dbReference type="Gene3D" id="3.30.70.270">
    <property type="match status" value="2"/>
</dbReference>
<evidence type="ECO:0000259" key="3">
    <source>
        <dbReference type="Pfam" id="PF17919"/>
    </source>
</evidence>
<evidence type="ECO:0000256" key="1">
    <source>
        <dbReference type="ARBA" id="ARBA00012493"/>
    </source>
</evidence>
<dbReference type="PANTHER" id="PTHR37984">
    <property type="entry name" value="PROTEIN CBG26694"/>
    <property type="match status" value="1"/>
</dbReference>
<keyword evidence="6" id="KW-1185">Reference proteome</keyword>
<dbReference type="Proteomes" id="UP000887013">
    <property type="component" value="Unassembled WGS sequence"/>
</dbReference>
<dbReference type="GO" id="GO:0003964">
    <property type="term" value="F:RNA-directed DNA polymerase activity"/>
    <property type="evidence" value="ECO:0007669"/>
    <property type="project" value="UniProtKB-EC"/>
</dbReference>
<dbReference type="InterPro" id="IPR041588">
    <property type="entry name" value="Integrase_H2C2"/>
</dbReference>
<dbReference type="Pfam" id="PF17921">
    <property type="entry name" value="Integrase_H2C2"/>
    <property type="match status" value="1"/>
</dbReference>
<feature type="domain" description="Reverse transcriptase/retrotransposon-derived protein RNase H-like" evidence="3">
    <location>
        <begin position="155"/>
        <end position="207"/>
    </location>
</feature>
<evidence type="ECO:0000313" key="5">
    <source>
        <dbReference type="EMBL" id="GFT55467.1"/>
    </source>
</evidence>
<accession>A0A8X6TY11</accession>
<feature type="domain" description="Integrase zinc-binding" evidence="4">
    <location>
        <begin position="220"/>
        <end position="274"/>
    </location>
</feature>
<dbReference type="SUPFAM" id="SSF53098">
    <property type="entry name" value="Ribonuclease H-like"/>
    <property type="match status" value="1"/>
</dbReference>
<comment type="caution">
    <text evidence="5">The sequence shown here is derived from an EMBL/GenBank/DDBJ whole genome shotgun (WGS) entry which is preliminary data.</text>
</comment>
<dbReference type="InterPro" id="IPR043128">
    <property type="entry name" value="Rev_trsase/Diguanyl_cyclase"/>
</dbReference>